<dbReference type="PATRIC" id="fig|1735161.3.peg.405"/>
<evidence type="ECO:0000313" key="3">
    <source>
        <dbReference type="EMBL" id="ALM13104.1"/>
    </source>
</evidence>
<organism evidence="3 4">
    <name type="scientific">Candidatus Peribacter riflensis</name>
    <dbReference type="NCBI Taxonomy" id="1735162"/>
    <lineage>
        <taxon>Bacteria</taxon>
        <taxon>Candidatus Peregrinibacteriota</taxon>
        <taxon>Candidatus Peribacteria</taxon>
        <taxon>Candidatus Peribacterales</taxon>
        <taxon>Candidatus Peribacteraceae</taxon>
        <taxon>Candidatus Peribacter</taxon>
    </lineage>
</organism>
<dbReference type="AlphaFoldDB" id="A0A0S1SHV5"/>
<dbReference type="InterPro" id="IPR051172">
    <property type="entry name" value="Chlamydia_OmcB"/>
</dbReference>
<accession>A0A0S1STT4</accession>
<dbReference type="EMBL" id="CP013065">
    <property type="protein sequence ID" value="ALM13104.1"/>
    <property type="molecule type" value="Genomic_DNA"/>
</dbReference>
<feature type="domain" description="DUF11" evidence="2">
    <location>
        <begin position="288"/>
        <end position="378"/>
    </location>
</feature>
<dbReference type="PANTHER" id="PTHR34819:SF3">
    <property type="entry name" value="CELL SURFACE PROTEIN"/>
    <property type="match status" value="1"/>
</dbReference>
<dbReference type="NCBIfam" id="TIGR01451">
    <property type="entry name" value="B_ant_repeat"/>
    <property type="match status" value="1"/>
</dbReference>
<dbReference type="InterPro" id="IPR047589">
    <property type="entry name" value="DUF11_rpt"/>
</dbReference>
<evidence type="ECO:0000256" key="1">
    <source>
        <dbReference type="SAM" id="Phobius"/>
    </source>
</evidence>
<dbReference type="PANTHER" id="PTHR34819">
    <property type="entry name" value="LARGE CYSTEINE-RICH PERIPLASMIC PROTEIN OMCB"/>
    <property type="match status" value="1"/>
</dbReference>
<gene>
    <name evidence="3" type="ORF">PeribacterD1_0413</name>
</gene>
<reference evidence="4" key="1">
    <citation type="submission" date="2015-10" db="EMBL/GenBank/DDBJ databases">
        <title>Analysis of five complete genome sequences for members of the class Peribacteria in the recently recognized Peregrinibacteria bacterial phylum.</title>
        <authorList>
            <person name="Anantharaman K."/>
            <person name="Brown C.T."/>
            <person name="Burstein D."/>
            <person name="Castelle C.J."/>
            <person name="Probst A.J."/>
            <person name="Thomas B.C."/>
            <person name="Williams K.H."/>
            <person name="Banfield J.F."/>
        </authorList>
    </citation>
    <scope>NUCLEOTIDE SEQUENCE [LARGE SCALE GENOMIC DNA]</scope>
</reference>
<accession>A0A0S1SMX3</accession>
<protein>
    <recommendedName>
        <fullName evidence="2">DUF11 domain-containing protein</fullName>
    </recommendedName>
</protein>
<dbReference type="STRING" id="1735162.PeribacterB2_0412"/>
<dbReference type="InterPro" id="IPR001434">
    <property type="entry name" value="OmcB-like_DUF11"/>
</dbReference>
<proteinExistence type="predicted"/>
<keyword evidence="1" id="KW-0812">Transmembrane</keyword>
<name>A0A0S1SHV5_9BACT</name>
<evidence type="ECO:0000259" key="2">
    <source>
        <dbReference type="Pfam" id="PF01345"/>
    </source>
</evidence>
<dbReference type="Proteomes" id="UP000069135">
    <property type="component" value="Chromosome"/>
</dbReference>
<dbReference type="Gene3D" id="2.60.40.10">
    <property type="entry name" value="Immunoglobulins"/>
    <property type="match status" value="1"/>
</dbReference>
<keyword evidence="1" id="KW-1133">Transmembrane helix</keyword>
<sequence length="554" mass="59718">MRVHSRLQILSVLSLIAGLAVGVHSLTVSVPSDAALASPETRHIYLTITDGRDTIEPGGSLTYVAIIRSDAEQTELVDATLTLPAYVNLVEANFSGHREGNTVVWNNLSVDPVVGRRLVVDVSVDPFAEIGGTMTAEIVCDGEHAADATVIAGPRLVVLPPELRLRMSDGKDFAGPDEELRYVLTVENLSDADRVFELRGELPSTISFLAATGQYQEQNGSLVWRDQLIRAGDVRTFEVMAAVEHDVVDFTNIVFKASVDGIPSSDTTIVQRQPVIEGFSITVSDGLTEVAAASAVTYQIHLRNDDDILATGVAVSAALPVYAEFMEASNGGIWTGNNVRWDNLTVSPHGERTLTVAAHVRTDAPMGATLRMTAETQGLVAVDLTTVANVARALTQRGTPATLTKVADRTEVRPGDTVTYTVTLRNNTDHPFRNVRVEDRLDERFMSVVGAERGQMQGNRLLWVLPELAPGQQWTVRYSVEISSRAPHGFAIDNVVTASGEGLETLSLTEKVYTSRLGVVRGLPPAGAAFDAIFLMLSGLAGLGQTFVLKRRIV</sequence>
<feature type="domain" description="DUF11" evidence="2">
    <location>
        <begin position="403"/>
        <end position="500"/>
    </location>
</feature>
<evidence type="ECO:0000313" key="4">
    <source>
        <dbReference type="Proteomes" id="UP000069135"/>
    </source>
</evidence>
<dbReference type="InterPro" id="IPR013783">
    <property type="entry name" value="Ig-like_fold"/>
</dbReference>
<accession>A0A0S1STX5</accession>
<accession>A0A0S1SHV5</accession>
<dbReference type="Pfam" id="PF01345">
    <property type="entry name" value="DUF11"/>
    <property type="match status" value="2"/>
</dbReference>
<reference evidence="3 4" key="2">
    <citation type="journal article" date="2016" name="PeerJ">
        <title>Analysis of five complete genome sequences for members of the class Peribacteria in the recently recognized Peregrinibacteria bacterial phylum.</title>
        <authorList>
            <person name="Anantharaman K."/>
            <person name="Brown C.T."/>
            <person name="Burstein D."/>
            <person name="Castelle C.J."/>
            <person name="Probst A.J."/>
            <person name="Thomas B.C."/>
            <person name="Williams K.H."/>
            <person name="Banfield J.F."/>
        </authorList>
    </citation>
    <scope>NUCLEOTIDE SEQUENCE [LARGE SCALE GENOMIC DNA]</scope>
    <source>
        <strain evidence="3">RIFOXYD1_FULL_PER-ii_59_16</strain>
    </source>
</reference>
<feature type="transmembrane region" description="Helical" evidence="1">
    <location>
        <begin position="528"/>
        <end position="549"/>
    </location>
</feature>
<dbReference type="KEGG" id="prf:PeribacterA2_0413"/>
<keyword evidence="1" id="KW-0472">Membrane</keyword>
<accession>A0A0S1SE86</accession>